<accession>A4BD67</accession>
<protein>
    <submittedName>
        <fullName evidence="1">Uncharacterized protein</fullName>
    </submittedName>
</protein>
<dbReference type="AlphaFoldDB" id="A4BD67"/>
<comment type="caution">
    <text evidence="1">The sequence shown here is derived from an EMBL/GenBank/DDBJ whole genome shotgun (WGS) entry which is preliminary data.</text>
</comment>
<name>A4BD67_9GAMM</name>
<dbReference type="Proteomes" id="UP000005953">
    <property type="component" value="Unassembled WGS sequence"/>
</dbReference>
<evidence type="ECO:0000313" key="1">
    <source>
        <dbReference type="EMBL" id="EAR09811.1"/>
    </source>
</evidence>
<reference evidence="1 2" key="1">
    <citation type="submission" date="2006-02" db="EMBL/GenBank/DDBJ databases">
        <authorList>
            <person name="Pinhassi J."/>
            <person name="Pedros-Alio C."/>
            <person name="Ferriera S."/>
            <person name="Johnson J."/>
            <person name="Kravitz S."/>
            <person name="Halpern A."/>
            <person name="Remington K."/>
            <person name="Beeson K."/>
            <person name="Tran B."/>
            <person name="Rogers Y.-H."/>
            <person name="Friedman R."/>
            <person name="Venter J.C."/>
        </authorList>
    </citation>
    <scope>NUCLEOTIDE SEQUENCE [LARGE SCALE GENOMIC DNA]</scope>
    <source>
        <strain evidence="1 2">MED297</strain>
    </source>
</reference>
<organism evidence="1 2">
    <name type="scientific">Reinekea blandensis MED297</name>
    <dbReference type="NCBI Taxonomy" id="314283"/>
    <lineage>
        <taxon>Bacteria</taxon>
        <taxon>Pseudomonadati</taxon>
        <taxon>Pseudomonadota</taxon>
        <taxon>Gammaproteobacteria</taxon>
        <taxon>Oceanospirillales</taxon>
        <taxon>Saccharospirillaceae</taxon>
        <taxon>Reinekea</taxon>
    </lineage>
</organism>
<dbReference type="EMBL" id="AAOE01000007">
    <property type="protein sequence ID" value="EAR09811.1"/>
    <property type="molecule type" value="Genomic_DNA"/>
</dbReference>
<gene>
    <name evidence="1" type="ORF">MED297_05664</name>
</gene>
<evidence type="ECO:0000313" key="2">
    <source>
        <dbReference type="Proteomes" id="UP000005953"/>
    </source>
</evidence>
<keyword evidence="2" id="KW-1185">Reference proteome</keyword>
<sequence>MLSLSPPDSAVDTERKLYQLVLGYSQSLPSVMEAFDQGCQQYQWHQVGENALFIIAQYFQNDSTTSTVKGLLSVQDSVFFGHRLIEELHDHLMCHCGHPVLPWNMTKTNLLMHQFIGQSFAAQLEVTAMELTEKLMKQTPDDVTTDKPSHQEAPWPCFFEQYDLNVSAWPTSGSHAMFNPGR</sequence>
<dbReference type="HOGENOM" id="CLU_1480872_0_0_6"/>
<proteinExistence type="predicted"/>